<protein>
    <submittedName>
        <fullName evidence="2">RNA-directed DNA polymerase, eukaryota</fullName>
    </submittedName>
</protein>
<dbReference type="PANTHER" id="PTHR33710">
    <property type="entry name" value="BNAC02G09200D PROTEIN"/>
    <property type="match status" value="1"/>
</dbReference>
<dbReference type="EMBL" id="BKCJ010007335">
    <property type="protein sequence ID" value="GEU76736.1"/>
    <property type="molecule type" value="Genomic_DNA"/>
</dbReference>
<keyword evidence="2" id="KW-0695">RNA-directed DNA polymerase</keyword>
<keyword evidence="2" id="KW-0808">Transferase</keyword>
<feature type="region of interest" description="Disordered" evidence="1">
    <location>
        <begin position="16"/>
        <end position="39"/>
    </location>
</feature>
<dbReference type="PANTHER" id="PTHR33710:SF64">
    <property type="entry name" value="ENDONUCLEASE_EXONUCLEASE_PHOSPHATASE DOMAIN-CONTAINING PROTEIN"/>
    <property type="match status" value="1"/>
</dbReference>
<feature type="compositionally biased region" description="Basic and acidic residues" evidence="1">
    <location>
        <begin position="69"/>
        <end position="96"/>
    </location>
</feature>
<keyword evidence="2" id="KW-0548">Nucleotidyltransferase</keyword>
<gene>
    <name evidence="2" type="ORF">Tci_048714</name>
</gene>
<evidence type="ECO:0000256" key="1">
    <source>
        <dbReference type="SAM" id="MobiDB-lite"/>
    </source>
</evidence>
<proteinExistence type="predicted"/>
<comment type="caution">
    <text evidence="2">The sequence shown here is derived from an EMBL/GenBank/DDBJ whole genome shotgun (WGS) entry which is preliminary data.</text>
</comment>
<name>A0A6L2MRW7_TANCI</name>
<sequence>MHIHANVVRFERSTKTQARNYEIPTEEKPSKYYSDNESFKGVKDELHELNLQNQNLEKESDVEAVSKTSFREGEHTNVNDDIQDKKVEEDKEHEVSQDPFNIYLLLNRQQEENTKESSESLKFPPGYTPSVGDKRMLWDYIAHHISRWNDLKLDGYSFTSAHKSAAKMSKLDRFLVSKGIFNSFPHASAICLDRNLSNRRPILLRELDIDYRAFPFCIFQSWFLKLGFDDMVEHAWNSMILNDSNHLIKFKKKLQNLKVKIKEWVMQQKSVMAVERCEINKKLIHIDKQIDNGVISQEIINSRTDILKKIQDIKNHEQEDYIQKAKIKWAVEGDKNLKFFHGIINKKRAFMAIRGIFIENSICFL</sequence>
<accession>A0A6L2MRW7</accession>
<feature type="region of interest" description="Disordered" evidence="1">
    <location>
        <begin position="53"/>
        <end position="96"/>
    </location>
</feature>
<evidence type="ECO:0000313" key="2">
    <source>
        <dbReference type="EMBL" id="GEU76736.1"/>
    </source>
</evidence>
<dbReference type="GO" id="GO:0003964">
    <property type="term" value="F:RNA-directed DNA polymerase activity"/>
    <property type="evidence" value="ECO:0007669"/>
    <property type="project" value="UniProtKB-KW"/>
</dbReference>
<organism evidence="2">
    <name type="scientific">Tanacetum cinerariifolium</name>
    <name type="common">Dalmatian daisy</name>
    <name type="synonym">Chrysanthemum cinerariifolium</name>
    <dbReference type="NCBI Taxonomy" id="118510"/>
    <lineage>
        <taxon>Eukaryota</taxon>
        <taxon>Viridiplantae</taxon>
        <taxon>Streptophyta</taxon>
        <taxon>Embryophyta</taxon>
        <taxon>Tracheophyta</taxon>
        <taxon>Spermatophyta</taxon>
        <taxon>Magnoliopsida</taxon>
        <taxon>eudicotyledons</taxon>
        <taxon>Gunneridae</taxon>
        <taxon>Pentapetalae</taxon>
        <taxon>asterids</taxon>
        <taxon>campanulids</taxon>
        <taxon>Asterales</taxon>
        <taxon>Asteraceae</taxon>
        <taxon>Asteroideae</taxon>
        <taxon>Anthemideae</taxon>
        <taxon>Anthemidinae</taxon>
        <taxon>Tanacetum</taxon>
    </lineage>
</organism>
<dbReference type="AlphaFoldDB" id="A0A6L2MRW7"/>
<reference evidence="2" key="1">
    <citation type="journal article" date="2019" name="Sci. Rep.">
        <title>Draft genome of Tanacetum cinerariifolium, the natural source of mosquito coil.</title>
        <authorList>
            <person name="Yamashiro T."/>
            <person name="Shiraishi A."/>
            <person name="Satake H."/>
            <person name="Nakayama K."/>
        </authorList>
    </citation>
    <scope>NUCLEOTIDE SEQUENCE</scope>
</reference>